<proteinExistence type="predicted"/>
<dbReference type="PANTHER" id="PTHR47545">
    <property type="entry name" value="MULTIFUNCTIONAL CCA PROTEIN"/>
    <property type="match status" value="1"/>
</dbReference>
<accession>A0A1G9C1L2</accession>
<evidence type="ECO:0000313" key="4">
    <source>
        <dbReference type="Proteomes" id="UP000199053"/>
    </source>
</evidence>
<dbReference type="Pfam" id="PF01966">
    <property type="entry name" value="HD"/>
    <property type="match status" value="1"/>
</dbReference>
<keyword evidence="4" id="KW-1185">Reference proteome</keyword>
<dbReference type="RefSeq" id="WP_092157906.1">
    <property type="nucleotide sequence ID" value="NZ_FNGA01000001.1"/>
</dbReference>
<dbReference type="GO" id="GO:0000166">
    <property type="term" value="F:nucleotide binding"/>
    <property type="evidence" value="ECO:0007669"/>
    <property type="project" value="UniProtKB-KW"/>
</dbReference>
<keyword evidence="1" id="KW-0547">Nucleotide-binding</keyword>
<dbReference type="EMBL" id="FNGA01000001">
    <property type="protein sequence ID" value="SDK45582.1"/>
    <property type="molecule type" value="Genomic_DNA"/>
</dbReference>
<protein>
    <submittedName>
        <fullName evidence="3">Poly(A) polymerase</fullName>
    </submittedName>
</protein>
<gene>
    <name evidence="3" type="ORF">SAMN05660337_0503</name>
</gene>
<feature type="domain" description="HD" evidence="2">
    <location>
        <begin position="270"/>
        <end position="335"/>
    </location>
</feature>
<dbReference type="InterPro" id="IPR050124">
    <property type="entry name" value="tRNA_CCA-adding_enzyme"/>
</dbReference>
<evidence type="ECO:0000256" key="1">
    <source>
        <dbReference type="ARBA" id="ARBA00022741"/>
    </source>
</evidence>
<dbReference type="OrthoDB" id="14083at2"/>
<organism evidence="3 4">
    <name type="scientific">Maridesulfovibrio ferrireducens</name>
    <dbReference type="NCBI Taxonomy" id="246191"/>
    <lineage>
        <taxon>Bacteria</taxon>
        <taxon>Pseudomonadati</taxon>
        <taxon>Thermodesulfobacteriota</taxon>
        <taxon>Desulfovibrionia</taxon>
        <taxon>Desulfovibrionales</taxon>
        <taxon>Desulfovibrionaceae</taxon>
        <taxon>Maridesulfovibrio</taxon>
    </lineage>
</organism>
<evidence type="ECO:0000313" key="3">
    <source>
        <dbReference type="EMBL" id="SDK45582.1"/>
    </source>
</evidence>
<dbReference type="STRING" id="246191.SAMN05660337_0503"/>
<dbReference type="SUPFAM" id="SSF81891">
    <property type="entry name" value="Poly A polymerase C-terminal region-like"/>
    <property type="match status" value="1"/>
</dbReference>
<name>A0A1G9C1L2_9BACT</name>
<dbReference type="AlphaFoldDB" id="A0A1G9C1L2"/>
<sequence>MSEPFKDAVGICKTIMRNGYDAYIISERLQKLTIDDKGKEITLDISTELDFKGLSKFFPNVQVAGKDEITAILTEGETTFNFYMSDTSNSSHPEECVSRMTPRLLKALEKKNEIPMSSACPYIPKARDSYEGFAELSTGQVCFLGIPDQTLKKDYLMGIRALRFAANYNLPIESNTKASIIRACKRILDYVPIPEIMDEWRKVEAENMYTFISLLFETMLLHGLIPEIAALSRFTQIKNSKTGETETVFNHTLDVMRLYPEELPYDWFGVAACLFHDVGKVYTAEEVDGEWQFLQHHRVGAKVTRKILTRLNFPQEDVDLICDMVRNHMRFHFMLTDKGIRKFKAIDEYPRLIEMVRADIKARGSQYKEFNHNIKMLERADIPEEALDPFLNGNEIMQHTGLNPGPVVGIIRESLLTAQISGDVCTMEEAIEYVKYQADKEKLL</sequence>
<dbReference type="InterPro" id="IPR006674">
    <property type="entry name" value="HD_domain"/>
</dbReference>
<dbReference type="Proteomes" id="UP000199053">
    <property type="component" value="Unassembled WGS sequence"/>
</dbReference>
<dbReference type="CDD" id="cd00077">
    <property type="entry name" value="HDc"/>
    <property type="match status" value="1"/>
</dbReference>
<evidence type="ECO:0000259" key="2">
    <source>
        <dbReference type="Pfam" id="PF01966"/>
    </source>
</evidence>
<dbReference type="InterPro" id="IPR003607">
    <property type="entry name" value="HD/PDEase_dom"/>
</dbReference>
<reference evidence="4" key="1">
    <citation type="submission" date="2016-10" db="EMBL/GenBank/DDBJ databases">
        <authorList>
            <person name="Varghese N."/>
            <person name="Submissions S."/>
        </authorList>
    </citation>
    <scope>NUCLEOTIDE SEQUENCE [LARGE SCALE GENOMIC DNA]</scope>
    <source>
        <strain evidence="4">DSM 16995</strain>
    </source>
</reference>
<dbReference type="Gene3D" id="1.10.3090.10">
    <property type="entry name" value="cca-adding enzyme, domain 2"/>
    <property type="match status" value="1"/>
</dbReference>